<feature type="region of interest" description="Disordered" evidence="6">
    <location>
        <begin position="265"/>
        <end position="315"/>
    </location>
</feature>
<reference evidence="8" key="1">
    <citation type="journal article" date="2023" name="Mol. Phylogenet. Evol.">
        <title>Genome-scale phylogeny and comparative genomics of the fungal order Sordariales.</title>
        <authorList>
            <person name="Hensen N."/>
            <person name="Bonometti L."/>
            <person name="Westerberg I."/>
            <person name="Brannstrom I.O."/>
            <person name="Guillou S."/>
            <person name="Cros-Aarteil S."/>
            <person name="Calhoun S."/>
            <person name="Haridas S."/>
            <person name="Kuo A."/>
            <person name="Mondo S."/>
            <person name="Pangilinan J."/>
            <person name="Riley R."/>
            <person name="LaButti K."/>
            <person name="Andreopoulos B."/>
            <person name="Lipzen A."/>
            <person name="Chen C."/>
            <person name="Yan M."/>
            <person name="Daum C."/>
            <person name="Ng V."/>
            <person name="Clum A."/>
            <person name="Steindorff A."/>
            <person name="Ohm R.A."/>
            <person name="Martin F."/>
            <person name="Silar P."/>
            <person name="Natvig D.O."/>
            <person name="Lalanne C."/>
            <person name="Gautier V."/>
            <person name="Ament-Velasquez S.L."/>
            <person name="Kruys A."/>
            <person name="Hutchinson M.I."/>
            <person name="Powell A.J."/>
            <person name="Barry K."/>
            <person name="Miller A.N."/>
            <person name="Grigoriev I.V."/>
            <person name="Debuchy R."/>
            <person name="Gladieux P."/>
            <person name="Hiltunen Thoren M."/>
            <person name="Johannesson H."/>
        </authorList>
    </citation>
    <scope>NUCLEOTIDE SEQUENCE</scope>
    <source>
        <strain evidence="8">CBS 731.68</strain>
    </source>
</reference>
<comment type="caution">
    <text evidence="8">The sequence shown here is derived from an EMBL/GenBank/DDBJ whole genome shotgun (WGS) entry which is preliminary data.</text>
</comment>
<dbReference type="InterPro" id="IPR012337">
    <property type="entry name" value="RNaseH-like_sf"/>
</dbReference>
<dbReference type="Proteomes" id="UP001302602">
    <property type="component" value="Unassembled WGS sequence"/>
</dbReference>
<evidence type="ECO:0000256" key="3">
    <source>
        <dbReference type="ARBA" id="ARBA00022801"/>
    </source>
</evidence>
<evidence type="ECO:0000313" key="9">
    <source>
        <dbReference type="Proteomes" id="UP001302602"/>
    </source>
</evidence>
<dbReference type="Gene3D" id="3.30.420.10">
    <property type="entry name" value="Ribonuclease H-like superfamily/Ribonuclease H"/>
    <property type="match status" value="1"/>
</dbReference>
<feature type="compositionally biased region" description="Basic and acidic residues" evidence="6">
    <location>
        <begin position="281"/>
        <end position="302"/>
    </location>
</feature>
<sequence length="365" mass="40506">RLNGLVHSVEVLKQAGYVVEKLTDEQFNKKKRCVTCGARSELQTRRRSRRRKSSSAAGNPTSSDSGNGPKVLLCNFYPGTQLRTDTVVFEQKWTCCGKHVSEGPCTGKADHDAPVDQDHATNERRWQFHTTSRKFLPSHRLAVAIDCEMSTAVDGDSELIRLTVIDYFSGETLIDGLVCPDIAMLHYNTRWSGVKKADMERSLRQGECIMGRDAVRRAVSEYVGPSTIVVGHSVQNDLAALRWIHHRVADSHIIESSVRKEAELKAEKEREKKKPQGAGQEKGKKVGDEKPKTGGELAEAKDRKRCVKHHHDGTSPKALAMKHLGRAIQVGNKGHDSLEDALAARDLIHANIIGLINSPRFAELI</sequence>
<dbReference type="InterPro" id="IPR013520">
    <property type="entry name" value="Ribonucl_H"/>
</dbReference>
<dbReference type="PANTHER" id="PTHR12801">
    <property type="entry name" value="RNA EXONUCLEASE REXO1 / RECO3 FAMILY MEMBER-RELATED"/>
    <property type="match status" value="1"/>
</dbReference>
<dbReference type="SMART" id="SM00479">
    <property type="entry name" value="EXOIII"/>
    <property type="match status" value="1"/>
</dbReference>
<accession>A0AAN6Z1G4</accession>
<evidence type="ECO:0000256" key="5">
    <source>
        <dbReference type="ARBA" id="ARBA00025599"/>
    </source>
</evidence>
<dbReference type="RefSeq" id="XP_062645637.1">
    <property type="nucleotide sequence ID" value="XM_062789226.1"/>
</dbReference>
<feature type="non-terminal residue" evidence="8">
    <location>
        <position position="1"/>
    </location>
</feature>
<evidence type="ECO:0000313" key="8">
    <source>
        <dbReference type="EMBL" id="KAK4121866.1"/>
    </source>
</evidence>
<feature type="region of interest" description="Disordered" evidence="6">
    <location>
        <begin position="38"/>
        <end position="66"/>
    </location>
</feature>
<dbReference type="GO" id="GO:0005634">
    <property type="term" value="C:nucleus"/>
    <property type="evidence" value="ECO:0007669"/>
    <property type="project" value="TreeGrafter"/>
</dbReference>
<keyword evidence="1" id="KW-0698">rRNA processing</keyword>
<reference evidence="8" key="2">
    <citation type="submission" date="2023-05" db="EMBL/GenBank/DDBJ databases">
        <authorList>
            <consortium name="Lawrence Berkeley National Laboratory"/>
            <person name="Steindorff A."/>
            <person name="Hensen N."/>
            <person name="Bonometti L."/>
            <person name="Westerberg I."/>
            <person name="Brannstrom I.O."/>
            <person name="Guillou S."/>
            <person name="Cros-Aarteil S."/>
            <person name="Calhoun S."/>
            <person name="Haridas S."/>
            <person name="Kuo A."/>
            <person name="Mondo S."/>
            <person name="Pangilinan J."/>
            <person name="Riley R."/>
            <person name="Labutti K."/>
            <person name="Andreopoulos B."/>
            <person name="Lipzen A."/>
            <person name="Chen C."/>
            <person name="Yanf M."/>
            <person name="Daum C."/>
            <person name="Ng V."/>
            <person name="Clum A."/>
            <person name="Ohm R."/>
            <person name="Martin F."/>
            <person name="Silar P."/>
            <person name="Natvig D."/>
            <person name="Lalanne C."/>
            <person name="Gautier V."/>
            <person name="Ament-Velasquez S.L."/>
            <person name="Kruys A."/>
            <person name="Hutchinson M.I."/>
            <person name="Powell A.J."/>
            <person name="Barry K."/>
            <person name="Miller A.N."/>
            <person name="Grigoriev I.V."/>
            <person name="Debuchy R."/>
            <person name="Gladieux P."/>
            <person name="Thoren M.H."/>
            <person name="Johannesson H."/>
        </authorList>
    </citation>
    <scope>NUCLEOTIDE SEQUENCE</scope>
    <source>
        <strain evidence="8">CBS 731.68</strain>
    </source>
</reference>
<evidence type="ECO:0000256" key="6">
    <source>
        <dbReference type="SAM" id="MobiDB-lite"/>
    </source>
</evidence>
<organism evidence="8 9">
    <name type="scientific">Parathielavia appendiculata</name>
    <dbReference type="NCBI Taxonomy" id="2587402"/>
    <lineage>
        <taxon>Eukaryota</taxon>
        <taxon>Fungi</taxon>
        <taxon>Dikarya</taxon>
        <taxon>Ascomycota</taxon>
        <taxon>Pezizomycotina</taxon>
        <taxon>Sordariomycetes</taxon>
        <taxon>Sordariomycetidae</taxon>
        <taxon>Sordariales</taxon>
        <taxon>Chaetomiaceae</taxon>
        <taxon>Parathielavia</taxon>
    </lineage>
</organism>
<keyword evidence="2" id="KW-0540">Nuclease</keyword>
<name>A0AAN6Z1G4_9PEZI</name>
<dbReference type="EMBL" id="MU853232">
    <property type="protein sequence ID" value="KAK4121866.1"/>
    <property type="molecule type" value="Genomic_DNA"/>
</dbReference>
<dbReference type="PANTHER" id="PTHR12801:SF45">
    <property type="entry name" value="RNA EXONUCLEASE 4"/>
    <property type="match status" value="1"/>
</dbReference>
<evidence type="ECO:0000256" key="2">
    <source>
        <dbReference type="ARBA" id="ARBA00022722"/>
    </source>
</evidence>
<keyword evidence="4" id="KW-0269">Exonuclease</keyword>
<dbReference type="GO" id="GO:0004527">
    <property type="term" value="F:exonuclease activity"/>
    <property type="evidence" value="ECO:0007669"/>
    <property type="project" value="UniProtKB-KW"/>
</dbReference>
<evidence type="ECO:0000259" key="7">
    <source>
        <dbReference type="SMART" id="SM00479"/>
    </source>
</evidence>
<gene>
    <name evidence="8" type="ORF">N657DRAFT_576983</name>
</gene>
<dbReference type="InterPro" id="IPR047021">
    <property type="entry name" value="REXO1/3/4-like"/>
</dbReference>
<comment type="function">
    <text evidence="5">Exoribonuclease involved in ribosome biosynthesis. Involved in the processing of ITS1, the internal transcribed spacer localized between the 18S and 5.8S rRNAs.</text>
</comment>
<dbReference type="AlphaFoldDB" id="A0AAN6Z1G4"/>
<dbReference type="GO" id="GO:0003676">
    <property type="term" value="F:nucleic acid binding"/>
    <property type="evidence" value="ECO:0007669"/>
    <property type="project" value="InterPro"/>
</dbReference>
<feature type="domain" description="Exonuclease" evidence="7">
    <location>
        <begin position="141"/>
        <end position="357"/>
    </location>
</feature>
<dbReference type="GO" id="GO:0006364">
    <property type="term" value="P:rRNA processing"/>
    <property type="evidence" value="ECO:0007669"/>
    <property type="project" value="UniProtKB-KW"/>
</dbReference>
<proteinExistence type="predicted"/>
<dbReference type="SUPFAM" id="SSF53098">
    <property type="entry name" value="Ribonuclease H-like"/>
    <property type="match status" value="1"/>
</dbReference>
<dbReference type="InterPro" id="IPR036397">
    <property type="entry name" value="RNaseH_sf"/>
</dbReference>
<dbReference type="GO" id="GO:0000027">
    <property type="term" value="P:ribosomal large subunit assembly"/>
    <property type="evidence" value="ECO:0007669"/>
    <property type="project" value="TreeGrafter"/>
</dbReference>
<feature type="compositionally biased region" description="Basic and acidic residues" evidence="6">
    <location>
        <begin position="265"/>
        <end position="274"/>
    </location>
</feature>
<dbReference type="CDD" id="cd06137">
    <property type="entry name" value="DEDDh_RNase"/>
    <property type="match status" value="1"/>
</dbReference>
<keyword evidence="9" id="KW-1185">Reference proteome</keyword>
<keyword evidence="3" id="KW-0378">Hydrolase</keyword>
<evidence type="ECO:0000256" key="1">
    <source>
        <dbReference type="ARBA" id="ARBA00022552"/>
    </source>
</evidence>
<protein>
    <recommendedName>
        <fullName evidence="7">Exonuclease domain-containing protein</fullName>
    </recommendedName>
</protein>
<dbReference type="GeneID" id="87825996"/>
<evidence type="ECO:0000256" key="4">
    <source>
        <dbReference type="ARBA" id="ARBA00022839"/>
    </source>
</evidence>
<feature type="compositionally biased region" description="Polar residues" evidence="6">
    <location>
        <begin position="56"/>
        <end position="66"/>
    </location>
</feature>